<dbReference type="Proteomes" id="UP000314294">
    <property type="component" value="Unassembled WGS sequence"/>
</dbReference>
<proteinExistence type="predicted"/>
<comment type="caution">
    <text evidence="2">The sequence shown here is derived from an EMBL/GenBank/DDBJ whole genome shotgun (WGS) entry which is preliminary data.</text>
</comment>
<feature type="region of interest" description="Disordered" evidence="1">
    <location>
        <begin position="1"/>
        <end position="30"/>
    </location>
</feature>
<sequence length="61" mass="6548">MQSDTRSSTTGRGDGQSMPARLVRGNASGAMRKRISATGLQWCRMRTLHTPGLSGWLSGGR</sequence>
<evidence type="ECO:0000313" key="3">
    <source>
        <dbReference type="Proteomes" id="UP000314294"/>
    </source>
</evidence>
<name>A0A4Z2F4E4_9TELE</name>
<evidence type="ECO:0000313" key="2">
    <source>
        <dbReference type="EMBL" id="TNN35564.1"/>
    </source>
</evidence>
<evidence type="ECO:0000256" key="1">
    <source>
        <dbReference type="SAM" id="MobiDB-lite"/>
    </source>
</evidence>
<gene>
    <name evidence="2" type="ORF">EYF80_054277</name>
</gene>
<protein>
    <submittedName>
        <fullName evidence="2">Uncharacterized protein</fullName>
    </submittedName>
</protein>
<dbReference type="EMBL" id="SRLO01001748">
    <property type="protein sequence ID" value="TNN35564.1"/>
    <property type="molecule type" value="Genomic_DNA"/>
</dbReference>
<keyword evidence="3" id="KW-1185">Reference proteome</keyword>
<dbReference type="AlphaFoldDB" id="A0A4Z2F4E4"/>
<reference evidence="2 3" key="1">
    <citation type="submission" date="2019-03" db="EMBL/GenBank/DDBJ databases">
        <title>First draft genome of Liparis tanakae, snailfish: a comprehensive survey of snailfish specific genes.</title>
        <authorList>
            <person name="Kim W."/>
            <person name="Song I."/>
            <person name="Jeong J.-H."/>
            <person name="Kim D."/>
            <person name="Kim S."/>
            <person name="Ryu S."/>
            <person name="Song J.Y."/>
            <person name="Lee S.K."/>
        </authorList>
    </citation>
    <scope>NUCLEOTIDE SEQUENCE [LARGE SCALE GENOMIC DNA]</scope>
    <source>
        <tissue evidence="2">Muscle</tissue>
    </source>
</reference>
<accession>A0A4Z2F4E4</accession>
<feature type="compositionally biased region" description="Polar residues" evidence="1">
    <location>
        <begin position="1"/>
        <end position="11"/>
    </location>
</feature>
<organism evidence="2 3">
    <name type="scientific">Liparis tanakae</name>
    <name type="common">Tanaka's snailfish</name>
    <dbReference type="NCBI Taxonomy" id="230148"/>
    <lineage>
        <taxon>Eukaryota</taxon>
        <taxon>Metazoa</taxon>
        <taxon>Chordata</taxon>
        <taxon>Craniata</taxon>
        <taxon>Vertebrata</taxon>
        <taxon>Euteleostomi</taxon>
        <taxon>Actinopterygii</taxon>
        <taxon>Neopterygii</taxon>
        <taxon>Teleostei</taxon>
        <taxon>Neoteleostei</taxon>
        <taxon>Acanthomorphata</taxon>
        <taxon>Eupercaria</taxon>
        <taxon>Perciformes</taxon>
        <taxon>Cottioidei</taxon>
        <taxon>Cottales</taxon>
        <taxon>Liparidae</taxon>
        <taxon>Liparis</taxon>
    </lineage>
</organism>